<keyword evidence="1" id="KW-0479">Metal-binding</keyword>
<dbReference type="GO" id="GO:0031624">
    <property type="term" value="F:ubiquitin conjugating enzyme binding"/>
    <property type="evidence" value="ECO:0007669"/>
    <property type="project" value="TreeGrafter"/>
</dbReference>
<protein>
    <recommendedName>
        <fullName evidence="3">RING-type domain-containing protein</fullName>
    </recommendedName>
</protein>
<dbReference type="PROSITE" id="PS50089">
    <property type="entry name" value="ZF_RING_2"/>
    <property type="match status" value="1"/>
</dbReference>
<organism evidence="4">
    <name type="scientific">Opuntia streptacantha</name>
    <name type="common">Prickly pear cactus</name>
    <name type="synonym">Opuntia cardona</name>
    <dbReference type="NCBI Taxonomy" id="393608"/>
    <lineage>
        <taxon>Eukaryota</taxon>
        <taxon>Viridiplantae</taxon>
        <taxon>Streptophyta</taxon>
        <taxon>Embryophyta</taxon>
        <taxon>Tracheophyta</taxon>
        <taxon>Spermatophyta</taxon>
        <taxon>Magnoliopsida</taxon>
        <taxon>eudicotyledons</taxon>
        <taxon>Gunneridae</taxon>
        <taxon>Pentapetalae</taxon>
        <taxon>Caryophyllales</taxon>
        <taxon>Cactineae</taxon>
        <taxon>Cactaceae</taxon>
        <taxon>Opuntioideae</taxon>
        <taxon>Opuntia</taxon>
    </lineage>
</organism>
<dbReference type="SUPFAM" id="SSF57850">
    <property type="entry name" value="RING/U-box"/>
    <property type="match status" value="1"/>
</dbReference>
<reference evidence="4" key="1">
    <citation type="journal article" date="2013" name="J. Plant Res.">
        <title>Effect of fungi and light on seed germination of three Opuntia species from semiarid lands of central Mexico.</title>
        <authorList>
            <person name="Delgado-Sanchez P."/>
            <person name="Jimenez-Bremont J.F."/>
            <person name="Guerrero-Gonzalez Mde L."/>
            <person name="Flores J."/>
        </authorList>
    </citation>
    <scope>NUCLEOTIDE SEQUENCE</scope>
    <source>
        <tissue evidence="4">Cladode</tissue>
    </source>
</reference>
<dbReference type="Gene3D" id="3.30.40.10">
    <property type="entry name" value="Zinc/RING finger domain, C3HC4 (zinc finger)"/>
    <property type="match status" value="1"/>
</dbReference>
<keyword evidence="1" id="KW-0863">Zinc-finger</keyword>
<dbReference type="InterPro" id="IPR013083">
    <property type="entry name" value="Znf_RING/FYVE/PHD"/>
</dbReference>
<accession>A0A7C9DLL1</accession>
<keyword evidence="1" id="KW-0862">Zinc</keyword>
<dbReference type="InterPro" id="IPR001841">
    <property type="entry name" value="Znf_RING"/>
</dbReference>
<name>A0A7C9DLL1_OPUST</name>
<evidence type="ECO:0000256" key="2">
    <source>
        <dbReference type="SAM" id="MobiDB-lite"/>
    </source>
</evidence>
<dbReference type="GO" id="GO:0004842">
    <property type="term" value="F:ubiquitin-protein transferase activity"/>
    <property type="evidence" value="ECO:0007669"/>
    <property type="project" value="InterPro"/>
</dbReference>
<dbReference type="PANTHER" id="PTHR46400:SF5">
    <property type="entry name" value="RING-TYPE DOMAIN-CONTAINING PROTEIN"/>
    <property type="match status" value="1"/>
</dbReference>
<dbReference type="GO" id="GO:0046621">
    <property type="term" value="P:negative regulation of organ growth"/>
    <property type="evidence" value="ECO:0007669"/>
    <property type="project" value="InterPro"/>
</dbReference>
<feature type="compositionally biased region" description="Low complexity" evidence="2">
    <location>
        <begin position="104"/>
        <end position="117"/>
    </location>
</feature>
<dbReference type="GO" id="GO:0008270">
    <property type="term" value="F:zinc ion binding"/>
    <property type="evidence" value="ECO:0007669"/>
    <property type="project" value="UniProtKB-KW"/>
</dbReference>
<dbReference type="PANTHER" id="PTHR46400">
    <property type="entry name" value="RING/U-BOX SUPERFAMILY PROTEIN"/>
    <property type="match status" value="1"/>
</dbReference>
<dbReference type="Pfam" id="PF13639">
    <property type="entry name" value="zf-RING_2"/>
    <property type="match status" value="1"/>
</dbReference>
<dbReference type="EMBL" id="GISG01140460">
    <property type="protein sequence ID" value="MBA4644906.1"/>
    <property type="molecule type" value="Transcribed_RNA"/>
</dbReference>
<sequence length="241" mass="27258">MDSHYIGSATPYNSAGSFIDFVAGLTYDHVNFIFAGSSPMQDSAYSPVSMGHYKYGYSESAATQYYSDSQSYEIYDHNAGIDEYSRTVSDFPSNDQTTMTNQQSERSSNTNVNTSNRDCPRSHHSSVDYQAIWHDYIDPDSMSYEELLELGETVGTQSRGLSQEQIALLPVSKFKTSILLRKKSRSERCVICQMEYKRGDRLITLPCKHKYHVSCGTKWLSINKACPICYTDVVVPPRSFK</sequence>
<dbReference type="FunFam" id="3.30.40.10:FF:000226">
    <property type="entry name" value="E3 ubiquitin ligase BIG BROTHER"/>
    <property type="match status" value="1"/>
</dbReference>
<evidence type="ECO:0000256" key="1">
    <source>
        <dbReference type="PROSITE-ProRule" id="PRU00175"/>
    </source>
</evidence>
<reference evidence="4" key="2">
    <citation type="submission" date="2020-07" db="EMBL/GenBank/DDBJ databases">
        <authorList>
            <person name="Vera ALvarez R."/>
            <person name="Arias-Moreno D.M."/>
            <person name="Jimenez-Jacinto V."/>
            <person name="Jimenez-Bremont J.F."/>
            <person name="Swaminathan K."/>
            <person name="Moose S.P."/>
            <person name="Guerrero-Gonzalez M.L."/>
            <person name="Marino-Ramirez L."/>
            <person name="Landsman D."/>
            <person name="Rodriguez-Kessler M."/>
            <person name="Delgado-Sanchez P."/>
        </authorList>
    </citation>
    <scope>NUCLEOTIDE SEQUENCE</scope>
    <source>
        <tissue evidence="4">Cladode</tissue>
    </source>
</reference>
<evidence type="ECO:0000259" key="3">
    <source>
        <dbReference type="PROSITE" id="PS50089"/>
    </source>
</evidence>
<feature type="compositionally biased region" description="Polar residues" evidence="2">
    <location>
        <begin position="86"/>
        <end position="103"/>
    </location>
</feature>
<dbReference type="GO" id="GO:0048437">
    <property type="term" value="P:floral organ development"/>
    <property type="evidence" value="ECO:0007669"/>
    <property type="project" value="TreeGrafter"/>
</dbReference>
<dbReference type="InterPro" id="IPR033276">
    <property type="entry name" value="BB"/>
</dbReference>
<proteinExistence type="predicted"/>
<dbReference type="SMART" id="SM00184">
    <property type="entry name" value="RING"/>
    <property type="match status" value="1"/>
</dbReference>
<feature type="domain" description="RING-type" evidence="3">
    <location>
        <begin position="189"/>
        <end position="229"/>
    </location>
</feature>
<dbReference type="GO" id="GO:0016567">
    <property type="term" value="P:protein ubiquitination"/>
    <property type="evidence" value="ECO:0007669"/>
    <property type="project" value="InterPro"/>
</dbReference>
<evidence type="ECO:0000313" key="4">
    <source>
        <dbReference type="EMBL" id="MBA4644906.1"/>
    </source>
</evidence>
<dbReference type="AlphaFoldDB" id="A0A7C9DLL1"/>
<feature type="region of interest" description="Disordered" evidence="2">
    <location>
        <begin position="85"/>
        <end position="123"/>
    </location>
</feature>